<dbReference type="InterPro" id="IPR001841">
    <property type="entry name" value="Znf_RING"/>
</dbReference>
<feature type="region of interest" description="Disordered" evidence="4">
    <location>
        <begin position="26"/>
        <end position="52"/>
    </location>
</feature>
<dbReference type="InterPro" id="IPR049627">
    <property type="entry name" value="SLX8"/>
</dbReference>
<dbReference type="InterPro" id="IPR017907">
    <property type="entry name" value="Znf_RING_CS"/>
</dbReference>
<evidence type="ECO:0000256" key="3">
    <source>
        <dbReference type="ARBA" id="ARBA00022833"/>
    </source>
</evidence>
<dbReference type="AlphaFoldDB" id="A0AAF0JAB6"/>
<dbReference type="PROSITE" id="PS00518">
    <property type="entry name" value="ZF_RING_1"/>
    <property type="match status" value="1"/>
</dbReference>
<dbReference type="PANTHER" id="PTHR47094">
    <property type="entry name" value="ELFLESS, ISOFORM B"/>
    <property type="match status" value="1"/>
</dbReference>
<feature type="compositionally biased region" description="Low complexity" evidence="4">
    <location>
        <begin position="26"/>
        <end position="45"/>
    </location>
</feature>
<evidence type="ECO:0000313" key="6">
    <source>
        <dbReference type="EMBL" id="WFD39313.1"/>
    </source>
</evidence>
<protein>
    <submittedName>
        <fullName evidence="6">RING-type E3 ubiquitin transferase</fullName>
        <ecNumber evidence="6">2.3.2.27</ecNumber>
    </submittedName>
</protein>
<organism evidence="6 7">
    <name type="scientific">Malassezia japonica</name>
    <dbReference type="NCBI Taxonomy" id="223818"/>
    <lineage>
        <taxon>Eukaryota</taxon>
        <taxon>Fungi</taxon>
        <taxon>Dikarya</taxon>
        <taxon>Basidiomycota</taxon>
        <taxon>Ustilaginomycotina</taxon>
        <taxon>Malasseziomycetes</taxon>
        <taxon>Malasseziales</taxon>
        <taxon>Malasseziaceae</taxon>
        <taxon>Malassezia</taxon>
    </lineage>
</organism>
<name>A0AAF0JAB6_9BASI</name>
<dbReference type="SUPFAM" id="SSF57850">
    <property type="entry name" value="RING/U-box"/>
    <property type="match status" value="1"/>
</dbReference>
<dbReference type="GO" id="GO:0008270">
    <property type="term" value="F:zinc ion binding"/>
    <property type="evidence" value="ECO:0007669"/>
    <property type="project" value="UniProtKB-KW"/>
</dbReference>
<reference evidence="6" key="1">
    <citation type="submission" date="2023-03" db="EMBL/GenBank/DDBJ databases">
        <title>Mating type loci evolution in Malassezia.</title>
        <authorList>
            <person name="Coelho M.A."/>
        </authorList>
    </citation>
    <scope>NUCLEOTIDE SEQUENCE</scope>
    <source>
        <strain evidence="6">CBS 9431</strain>
    </source>
</reference>
<keyword evidence="1" id="KW-0479">Metal-binding</keyword>
<dbReference type="GO" id="GO:0032183">
    <property type="term" value="F:SUMO binding"/>
    <property type="evidence" value="ECO:0007669"/>
    <property type="project" value="TreeGrafter"/>
</dbReference>
<evidence type="ECO:0000256" key="1">
    <source>
        <dbReference type="ARBA" id="ARBA00022723"/>
    </source>
</evidence>
<dbReference type="GO" id="GO:0033768">
    <property type="term" value="C:SUMO-targeted ubiquitin ligase complex"/>
    <property type="evidence" value="ECO:0007669"/>
    <property type="project" value="TreeGrafter"/>
</dbReference>
<dbReference type="Gene3D" id="3.30.40.10">
    <property type="entry name" value="Zinc/RING finger domain, C3HC4 (zinc finger)"/>
    <property type="match status" value="1"/>
</dbReference>
<gene>
    <name evidence="6" type="ORF">MJAP1_002285</name>
</gene>
<dbReference type="Pfam" id="PF00097">
    <property type="entry name" value="zf-C3HC4"/>
    <property type="match status" value="1"/>
</dbReference>
<feature type="compositionally biased region" description="Basic and acidic residues" evidence="4">
    <location>
        <begin position="289"/>
        <end position="299"/>
    </location>
</feature>
<dbReference type="Proteomes" id="UP001217754">
    <property type="component" value="Chromosome 3"/>
</dbReference>
<dbReference type="GO" id="GO:0061630">
    <property type="term" value="F:ubiquitin protein ligase activity"/>
    <property type="evidence" value="ECO:0007669"/>
    <property type="project" value="UniProtKB-EC"/>
</dbReference>
<dbReference type="SMART" id="SM00184">
    <property type="entry name" value="RING"/>
    <property type="match status" value="1"/>
</dbReference>
<proteinExistence type="predicted"/>
<dbReference type="RefSeq" id="XP_060122210.1">
    <property type="nucleotide sequence ID" value="XM_060266227.1"/>
</dbReference>
<keyword evidence="6" id="KW-0012">Acyltransferase</keyword>
<evidence type="ECO:0000256" key="2">
    <source>
        <dbReference type="ARBA" id="ARBA00022771"/>
    </source>
</evidence>
<feature type="region of interest" description="Disordered" evidence="4">
    <location>
        <begin position="205"/>
        <end position="239"/>
    </location>
</feature>
<dbReference type="GO" id="GO:0006511">
    <property type="term" value="P:ubiquitin-dependent protein catabolic process"/>
    <property type="evidence" value="ECO:0007669"/>
    <property type="project" value="TreeGrafter"/>
</dbReference>
<dbReference type="GeneID" id="85225936"/>
<dbReference type="GO" id="GO:0140082">
    <property type="term" value="F:SUMO-ubiquitin ligase activity"/>
    <property type="evidence" value="ECO:0007669"/>
    <property type="project" value="TreeGrafter"/>
</dbReference>
<keyword evidence="3" id="KW-0862">Zinc</keyword>
<accession>A0AAF0JAB6</accession>
<dbReference type="PANTHER" id="PTHR47094:SF1">
    <property type="entry name" value="RING-TYPE E3 UBIQUITIN TRANSFERASE"/>
    <property type="match status" value="1"/>
</dbReference>
<keyword evidence="6" id="KW-0808">Transferase</keyword>
<evidence type="ECO:0000259" key="5">
    <source>
        <dbReference type="SMART" id="SM00184"/>
    </source>
</evidence>
<dbReference type="EC" id="2.3.2.27" evidence="6"/>
<keyword evidence="2" id="KW-0863">Zinc-finger</keyword>
<dbReference type="EMBL" id="CP119960">
    <property type="protein sequence ID" value="WFD39313.1"/>
    <property type="molecule type" value="Genomic_DNA"/>
</dbReference>
<dbReference type="InterPro" id="IPR013083">
    <property type="entry name" value="Znf_RING/FYVE/PHD"/>
</dbReference>
<keyword evidence="7" id="KW-1185">Reference proteome</keyword>
<evidence type="ECO:0000313" key="7">
    <source>
        <dbReference type="Proteomes" id="UP001217754"/>
    </source>
</evidence>
<feature type="region of interest" description="Disordered" evidence="4">
    <location>
        <begin position="275"/>
        <end position="305"/>
    </location>
</feature>
<feature type="domain" description="RING-type" evidence="5">
    <location>
        <begin position="113"/>
        <end position="248"/>
    </location>
</feature>
<evidence type="ECO:0000256" key="4">
    <source>
        <dbReference type="SAM" id="MobiDB-lite"/>
    </source>
</evidence>
<sequence length="305" mass="32607">MSARSQADEDRDWIDLAQGNDVWDMTYSSDTESYSPSGSSSSGDDPVLDHPNDAVVVVSDGEDDLEIQQVRKLSAEEIRRQRMDAARAALRRAANAAPRPPPPTNALLSTYKCSICLCPPTNVSVTSCGHMFCGGCLYDALSMQMRQDGHEWSDTDWLGVMGDPAARNAPRGSNLFTPFGSSGALALANAAGISSSPAREMFSEWVSQRQAGGSPDEAPPEHAPPAVPASRLRANNGTGRLRGHCPVCRTTIQGGFTGPGRRGILGLDIMLGTPAAEPQPFDVSVDDPSSDHETMQEPRKRARAQ</sequence>
<dbReference type="InterPro" id="IPR018957">
    <property type="entry name" value="Znf_C3HC4_RING-type"/>
</dbReference>